<dbReference type="InterPro" id="IPR050955">
    <property type="entry name" value="Plant_Biomass_Hydrol_Est"/>
</dbReference>
<keyword evidence="1" id="KW-0732">Signal</keyword>
<dbReference type="RefSeq" id="WP_143131304.1">
    <property type="nucleotide sequence ID" value="NZ_FZOT01000010.1"/>
</dbReference>
<gene>
    <name evidence="3" type="ORF">SAMN06265795_11071</name>
</gene>
<evidence type="ECO:0000256" key="1">
    <source>
        <dbReference type="ARBA" id="ARBA00022729"/>
    </source>
</evidence>
<evidence type="ECO:0000313" key="4">
    <source>
        <dbReference type="Proteomes" id="UP000198284"/>
    </source>
</evidence>
<dbReference type="Proteomes" id="UP000198284">
    <property type="component" value="Unassembled WGS sequence"/>
</dbReference>
<dbReference type="Gene3D" id="3.40.50.1820">
    <property type="entry name" value="alpha/beta hydrolase"/>
    <property type="match status" value="1"/>
</dbReference>
<dbReference type="PANTHER" id="PTHR43037:SF1">
    <property type="entry name" value="BLL1128 PROTEIN"/>
    <property type="match status" value="1"/>
</dbReference>
<dbReference type="AlphaFoldDB" id="A0A239IQL3"/>
<name>A0A239IQL3_9BURK</name>
<dbReference type="InterPro" id="IPR010126">
    <property type="entry name" value="Esterase_phb"/>
</dbReference>
<proteinExistence type="predicted"/>
<dbReference type="Pfam" id="PF10503">
    <property type="entry name" value="Esterase_PHB"/>
    <property type="match status" value="1"/>
</dbReference>
<accession>A0A239IQL3</accession>
<dbReference type="EMBL" id="FZOT01000010">
    <property type="protein sequence ID" value="SNS95847.1"/>
    <property type="molecule type" value="Genomic_DNA"/>
</dbReference>
<protein>
    <submittedName>
        <fullName evidence="3">Esterase, PHB depolymerase family</fullName>
    </submittedName>
</protein>
<reference evidence="3 4" key="1">
    <citation type="submission" date="2017-06" db="EMBL/GenBank/DDBJ databases">
        <authorList>
            <person name="Kim H.J."/>
            <person name="Triplett B.A."/>
        </authorList>
    </citation>
    <scope>NUCLEOTIDE SEQUENCE [LARGE SCALE GENOMIC DNA]</scope>
    <source>
        <strain evidence="3 4">U15</strain>
    </source>
</reference>
<evidence type="ECO:0000313" key="3">
    <source>
        <dbReference type="EMBL" id="SNS95847.1"/>
    </source>
</evidence>
<dbReference type="PANTHER" id="PTHR43037">
    <property type="entry name" value="UNNAMED PRODUCT-RELATED"/>
    <property type="match status" value="1"/>
</dbReference>
<dbReference type="NCBIfam" id="TIGR01840">
    <property type="entry name" value="esterase_phb"/>
    <property type="match status" value="1"/>
</dbReference>
<dbReference type="SUPFAM" id="SSF53474">
    <property type="entry name" value="alpha/beta-Hydrolases"/>
    <property type="match status" value="2"/>
</dbReference>
<dbReference type="GO" id="GO:0016787">
    <property type="term" value="F:hydrolase activity"/>
    <property type="evidence" value="ECO:0007669"/>
    <property type="project" value="UniProtKB-KW"/>
</dbReference>
<dbReference type="GO" id="GO:0005576">
    <property type="term" value="C:extracellular region"/>
    <property type="evidence" value="ECO:0007669"/>
    <property type="project" value="InterPro"/>
</dbReference>
<keyword evidence="4" id="KW-1185">Reference proteome</keyword>
<keyword evidence="2" id="KW-0378">Hydrolase</keyword>
<organism evidence="3 4">
    <name type="scientific">Noviherbaspirillum humi</name>
    <dbReference type="NCBI Taxonomy" id="1688639"/>
    <lineage>
        <taxon>Bacteria</taxon>
        <taxon>Pseudomonadati</taxon>
        <taxon>Pseudomonadota</taxon>
        <taxon>Betaproteobacteria</taxon>
        <taxon>Burkholderiales</taxon>
        <taxon>Oxalobacteraceae</taxon>
        <taxon>Noviherbaspirillum</taxon>
    </lineage>
</organism>
<dbReference type="InterPro" id="IPR029058">
    <property type="entry name" value="AB_hydrolase_fold"/>
</dbReference>
<evidence type="ECO:0000256" key="2">
    <source>
        <dbReference type="ARBA" id="ARBA00022801"/>
    </source>
</evidence>
<dbReference type="OrthoDB" id="9767239at2"/>
<sequence length="407" mass="43241">MKLNEDFLAQMREATNLLRTAGPAAATAAIQRALNGGGTPAGNMADVVDPVLRNGSQEEPAADRPEAQPQSGDLSRDFLARFRVGKGGKWFTPAARQAAEDVEFRTGPDTADRPGNTGRFLSGSCSNAAGTRAYKLYVPANYNADSAERPALVVMLHGCKQNPDDFAAGTAMNRLADQHGCLVLYPAQAANANGSNCWNWFNPSDQARDRGEPSIIADMTRQVMREYRTDSARTYVSGLSAGGAMAAILACAYPDLYAAVAIHSGLPVGSAHDVASAFGAMKNGKAGRLTPSRQPVPVIVFHGDRDHTVHSANGQQALRQCMGMPDGAANAGETRIVKGRAERGRGYTRTDFLDKDDRVIAEHWLVHGAGHAWSGGSAAGSYTDPKGPDASSEMLRFFMAHPQRGKA</sequence>